<accession>A0A8S3PT30</accession>
<organism evidence="2 3">
    <name type="scientific">Mytilus edulis</name>
    <name type="common">Blue mussel</name>
    <dbReference type="NCBI Taxonomy" id="6550"/>
    <lineage>
        <taxon>Eukaryota</taxon>
        <taxon>Metazoa</taxon>
        <taxon>Spiralia</taxon>
        <taxon>Lophotrochozoa</taxon>
        <taxon>Mollusca</taxon>
        <taxon>Bivalvia</taxon>
        <taxon>Autobranchia</taxon>
        <taxon>Pteriomorphia</taxon>
        <taxon>Mytilida</taxon>
        <taxon>Mytiloidea</taxon>
        <taxon>Mytilidae</taxon>
        <taxon>Mytilinae</taxon>
        <taxon>Mytilus</taxon>
    </lineage>
</organism>
<comment type="caution">
    <text evidence="2">The sequence shown here is derived from an EMBL/GenBank/DDBJ whole genome shotgun (WGS) entry which is preliminary data.</text>
</comment>
<proteinExistence type="predicted"/>
<name>A0A8S3PT30_MYTED</name>
<evidence type="ECO:0000313" key="3">
    <source>
        <dbReference type="Proteomes" id="UP000683360"/>
    </source>
</evidence>
<gene>
    <name evidence="2" type="ORF">MEDL_336</name>
</gene>
<evidence type="ECO:0000313" key="2">
    <source>
        <dbReference type="EMBL" id="CAG2184686.1"/>
    </source>
</evidence>
<keyword evidence="1" id="KW-0175">Coiled coil</keyword>
<dbReference type="EMBL" id="CAJPWZ010000015">
    <property type="protein sequence ID" value="CAG2184686.1"/>
    <property type="molecule type" value="Genomic_DNA"/>
</dbReference>
<evidence type="ECO:0000256" key="1">
    <source>
        <dbReference type="SAM" id="Coils"/>
    </source>
</evidence>
<keyword evidence="3" id="KW-1185">Reference proteome</keyword>
<dbReference type="OrthoDB" id="10360485at2759"/>
<sequence>MDKKKYLSKSFTSPLSRLCYNSETEKGGEEKQDYQVFDNTDEESLELRNSKVLKIKIKMDENKHEIEKKMIIEEGGKIYQLLENENENLTVKTLEQERQIQRIGSASERKDKEIEELKRKAQDNKRKFEQTKEELSDKIGYLEKQMQLSSQINTKQKEEIEKLKNQLVWVESELKKLKHEQKFQDCIVGQQLKDLKAEMQRQFEQQSCQTDKLMSQMTSLMTKNGAINMSQTQQSILLQRSMYRFQ</sequence>
<dbReference type="Proteomes" id="UP000683360">
    <property type="component" value="Unassembled WGS sequence"/>
</dbReference>
<protein>
    <submittedName>
        <fullName evidence="2">Uncharacterized protein</fullName>
    </submittedName>
</protein>
<feature type="coiled-coil region" evidence="1">
    <location>
        <begin position="79"/>
        <end position="180"/>
    </location>
</feature>
<reference evidence="2" key="1">
    <citation type="submission" date="2021-03" db="EMBL/GenBank/DDBJ databases">
        <authorList>
            <person name="Bekaert M."/>
        </authorList>
    </citation>
    <scope>NUCLEOTIDE SEQUENCE</scope>
</reference>
<dbReference type="AlphaFoldDB" id="A0A8S3PT30"/>